<evidence type="ECO:0000313" key="3">
    <source>
        <dbReference type="EMBL" id="MBA5629017.1"/>
    </source>
</evidence>
<dbReference type="EMBL" id="JACDZE010000001">
    <property type="protein sequence ID" value="MBA5629017.1"/>
    <property type="molecule type" value="Genomic_DNA"/>
</dbReference>
<sequence length="372" mass="42488">MKKFILLLVFPVFVFSQFEDTYYVISDQEFKGSPTYLKEFNVVTNTIENEYQLLEEFETGEFSEMIGGKQLTYQPNSDKLYIQQEKLGFKMESGGEFIIYENTPQETECYIIGTVTGYMAEVGAVDGSKSTSIVRNSGDAEEFYYISDQYTIGVYVSTKLMKVNLPEETSSELIDLSDFGDTSENQGSFQGLTYKPESNELFLIGNGLENERVLYSYSLNSNTITQIPINFDLEFNFGAMHYLRGQNKIMIVDNWTGDFYLCDLATNEFSMYAETDLEFVTGIVNKQDFLGNYEVENQGVVTVYPNPVKDILMIKSDQKIERIELYNIVGQKLNQYNANSSEINLGDKSRGVYILKIRLANGKTETKKLIKQ</sequence>
<name>A0A838ZNY2_9FLAO</name>
<dbReference type="InterPro" id="IPR026444">
    <property type="entry name" value="Secre_tail"/>
</dbReference>
<feature type="domain" description="Secretion system C-terminal sorting" evidence="2">
    <location>
        <begin position="303"/>
        <end position="370"/>
    </location>
</feature>
<reference evidence="3 4" key="1">
    <citation type="submission" date="2020-07" db="EMBL/GenBank/DDBJ databases">
        <title>Moheibacter lacus sp. nov., a member of the family Flavobacteriaceae isolated from freshwater lake sediment.</title>
        <authorList>
            <person name="Liu Y."/>
        </authorList>
    </citation>
    <scope>NUCLEOTIDE SEQUENCE [LARGE SCALE GENOMIC DNA]</scope>
    <source>
        <strain evidence="3 4">BDHS18</strain>
    </source>
</reference>
<dbReference type="Pfam" id="PF18962">
    <property type="entry name" value="Por_Secre_tail"/>
    <property type="match status" value="1"/>
</dbReference>
<organism evidence="3 4">
    <name type="scientific">Moheibacter lacus</name>
    <dbReference type="NCBI Taxonomy" id="2745851"/>
    <lineage>
        <taxon>Bacteria</taxon>
        <taxon>Pseudomonadati</taxon>
        <taxon>Bacteroidota</taxon>
        <taxon>Flavobacteriia</taxon>
        <taxon>Flavobacteriales</taxon>
        <taxon>Weeksellaceae</taxon>
        <taxon>Moheibacter</taxon>
    </lineage>
</organism>
<keyword evidence="4" id="KW-1185">Reference proteome</keyword>
<accession>A0A838ZNY2</accession>
<dbReference type="RefSeq" id="WP_182042586.1">
    <property type="nucleotide sequence ID" value="NZ_JACDZE010000001.1"/>
</dbReference>
<evidence type="ECO:0000256" key="1">
    <source>
        <dbReference type="ARBA" id="ARBA00022729"/>
    </source>
</evidence>
<evidence type="ECO:0000259" key="2">
    <source>
        <dbReference type="Pfam" id="PF18962"/>
    </source>
</evidence>
<protein>
    <submittedName>
        <fullName evidence="3">T9SS type A sorting domain-containing protein</fullName>
    </submittedName>
</protein>
<proteinExistence type="predicted"/>
<dbReference type="NCBIfam" id="TIGR04183">
    <property type="entry name" value="Por_Secre_tail"/>
    <property type="match status" value="1"/>
</dbReference>
<comment type="caution">
    <text evidence="3">The sequence shown here is derived from an EMBL/GenBank/DDBJ whole genome shotgun (WGS) entry which is preliminary data.</text>
</comment>
<dbReference type="AlphaFoldDB" id="A0A838ZNY2"/>
<evidence type="ECO:0000313" key="4">
    <source>
        <dbReference type="Proteomes" id="UP000552241"/>
    </source>
</evidence>
<keyword evidence="1" id="KW-0732">Signal</keyword>
<gene>
    <name evidence="3" type="ORF">HU137_04445</name>
</gene>
<dbReference type="Proteomes" id="UP000552241">
    <property type="component" value="Unassembled WGS sequence"/>
</dbReference>